<reference evidence="3 4" key="1">
    <citation type="submission" date="2017-04" db="EMBL/GenBank/DDBJ databases">
        <authorList>
            <person name="Afonso C.L."/>
            <person name="Miller P.J."/>
            <person name="Scott M.A."/>
            <person name="Spackman E."/>
            <person name="Goraichik I."/>
            <person name="Dimitrov K.M."/>
            <person name="Suarez D.L."/>
            <person name="Swayne D.E."/>
        </authorList>
    </citation>
    <scope>NUCLEOTIDE SEQUENCE [LARGE SCALE GENOMIC DNA]</scope>
    <source>
        <strain evidence="3 4">11</strain>
    </source>
</reference>
<evidence type="ECO:0000313" key="4">
    <source>
        <dbReference type="Proteomes" id="UP000193834"/>
    </source>
</evidence>
<proteinExistence type="predicted"/>
<sequence>MSDRMKYRGLKIIFAVTLVLMTIIIINNVDEASAQTKSFERSEERVKSIQAASERYFTSIMHSNHSDGTPLVGFNITNIEEVSRNEAKIKVVLTYGDGLGDTPETEYRLRLSSGQYEVQQQINVFKLDARTNSFSNDVISTPGNPSANSYSVQTQKN</sequence>
<protein>
    <submittedName>
        <fullName evidence="3">Uncharacterized protein</fullName>
    </submittedName>
</protein>
<dbReference type="Proteomes" id="UP000193834">
    <property type="component" value="Unassembled WGS sequence"/>
</dbReference>
<gene>
    <name evidence="3" type="ORF">SAMN06295960_3883</name>
</gene>
<accession>A0A1X7LNA0</accession>
<name>A0A1X7LNA0_9BACL</name>
<keyword evidence="4" id="KW-1185">Reference proteome</keyword>
<organism evidence="3 4">
    <name type="scientific">Paenibacillus aquistagni</name>
    <dbReference type="NCBI Taxonomy" id="1852522"/>
    <lineage>
        <taxon>Bacteria</taxon>
        <taxon>Bacillati</taxon>
        <taxon>Bacillota</taxon>
        <taxon>Bacilli</taxon>
        <taxon>Bacillales</taxon>
        <taxon>Paenibacillaceae</taxon>
        <taxon>Paenibacillus</taxon>
    </lineage>
</organism>
<dbReference type="EMBL" id="FXAZ01000006">
    <property type="protein sequence ID" value="SMG55356.1"/>
    <property type="molecule type" value="Genomic_DNA"/>
</dbReference>
<evidence type="ECO:0000256" key="1">
    <source>
        <dbReference type="SAM" id="MobiDB-lite"/>
    </source>
</evidence>
<keyword evidence="2" id="KW-1133">Transmembrane helix</keyword>
<evidence type="ECO:0000313" key="3">
    <source>
        <dbReference type="EMBL" id="SMG55356.1"/>
    </source>
</evidence>
<evidence type="ECO:0000256" key="2">
    <source>
        <dbReference type="SAM" id="Phobius"/>
    </source>
</evidence>
<dbReference type="AlphaFoldDB" id="A0A1X7LNA0"/>
<keyword evidence="2" id="KW-0812">Transmembrane</keyword>
<feature type="region of interest" description="Disordered" evidence="1">
    <location>
        <begin position="136"/>
        <end position="157"/>
    </location>
</feature>
<feature type="transmembrane region" description="Helical" evidence="2">
    <location>
        <begin position="12"/>
        <end position="29"/>
    </location>
</feature>
<keyword evidence="2" id="KW-0472">Membrane</keyword>
<dbReference type="RefSeq" id="WP_085497017.1">
    <property type="nucleotide sequence ID" value="NZ_FXAZ01000006.1"/>
</dbReference>